<sequence>MSRSVEPFGLILWALTYIGYWFSGFAIVILAVLGAFSIPKVYEMYQEPIDKQLAMISEQIGKVSKMVEEKLPFLKKAEVQAEKKEQ</sequence>
<accession>A0A0N4VVX0</accession>
<dbReference type="PROSITE" id="PS50845">
    <property type="entry name" value="RETICULON"/>
    <property type="match status" value="1"/>
</dbReference>
<keyword evidence="3 6" id="KW-0256">Endoplasmic reticulum</keyword>
<dbReference type="InterPro" id="IPR046964">
    <property type="entry name" value="RTN1-4"/>
</dbReference>
<dbReference type="PANTHER" id="PTHR45799">
    <property type="entry name" value="RETICULON-LIKE PROTEIN"/>
    <property type="match status" value="1"/>
</dbReference>
<dbReference type="OMA" id="KVHINQY"/>
<keyword evidence="2 6" id="KW-0812">Transmembrane</keyword>
<comment type="subcellular location">
    <subcellularLocation>
        <location evidence="1 6">Endoplasmic reticulum membrane</location>
        <topology evidence="1 6">Multi-pass membrane protein</topology>
    </subcellularLocation>
</comment>
<gene>
    <name evidence="8" type="ORF">HPLM_LOCUS1438</name>
</gene>
<organism evidence="10">
    <name type="scientific">Haemonchus placei</name>
    <name type="common">Barber's pole worm</name>
    <dbReference type="NCBI Taxonomy" id="6290"/>
    <lineage>
        <taxon>Eukaryota</taxon>
        <taxon>Metazoa</taxon>
        <taxon>Ecdysozoa</taxon>
        <taxon>Nematoda</taxon>
        <taxon>Chromadorea</taxon>
        <taxon>Rhabditida</taxon>
        <taxon>Rhabditina</taxon>
        <taxon>Rhabditomorpha</taxon>
        <taxon>Strongyloidea</taxon>
        <taxon>Trichostrongylidae</taxon>
        <taxon>Haemonchus</taxon>
    </lineage>
</organism>
<dbReference type="Proteomes" id="UP000268014">
    <property type="component" value="Unassembled WGS sequence"/>
</dbReference>
<dbReference type="OrthoDB" id="567788at2759"/>
<dbReference type="EMBL" id="UZAF01001901">
    <property type="protein sequence ID" value="VDO09544.1"/>
    <property type="molecule type" value="Genomic_DNA"/>
</dbReference>
<dbReference type="WBParaSite" id="HPLM_0000144001-mRNA-1">
    <property type="protein sequence ID" value="HPLM_0000144001-mRNA-1"/>
    <property type="gene ID" value="HPLM_0000144001"/>
</dbReference>
<dbReference type="Pfam" id="PF02453">
    <property type="entry name" value="Reticulon"/>
    <property type="match status" value="1"/>
</dbReference>
<dbReference type="InterPro" id="IPR003388">
    <property type="entry name" value="Reticulon"/>
</dbReference>
<evidence type="ECO:0000256" key="1">
    <source>
        <dbReference type="ARBA" id="ARBA00004477"/>
    </source>
</evidence>
<feature type="transmembrane region" description="Helical" evidence="6">
    <location>
        <begin position="12"/>
        <end position="36"/>
    </location>
</feature>
<protein>
    <recommendedName>
        <fullName evidence="6">Reticulon-like protein</fullName>
    </recommendedName>
</protein>
<dbReference type="AlphaFoldDB" id="A0A0N4VVX0"/>
<reference evidence="8 9" key="2">
    <citation type="submission" date="2018-11" db="EMBL/GenBank/DDBJ databases">
        <authorList>
            <consortium name="Pathogen Informatics"/>
        </authorList>
    </citation>
    <scope>NUCLEOTIDE SEQUENCE [LARGE SCALE GENOMIC DNA]</scope>
    <source>
        <strain evidence="8 9">MHpl1</strain>
    </source>
</reference>
<evidence type="ECO:0000256" key="6">
    <source>
        <dbReference type="RuleBase" id="RU363132"/>
    </source>
</evidence>
<name>A0A0N4VVX0_HAEPC</name>
<evidence type="ECO:0000256" key="3">
    <source>
        <dbReference type="ARBA" id="ARBA00022824"/>
    </source>
</evidence>
<comment type="caution">
    <text evidence="6">Lacks conserved residue(s) required for the propagation of feature annotation.</text>
</comment>
<evidence type="ECO:0000256" key="2">
    <source>
        <dbReference type="ARBA" id="ARBA00022692"/>
    </source>
</evidence>
<evidence type="ECO:0000313" key="9">
    <source>
        <dbReference type="Proteomes" id="UP000268014"/>
    </source>
</evidence>
<keyword evidence="5 6" id="KW-0472">Membrane</keyword>
<evidence type="ECO:0000313" key="10">
    <source>
        <dbReference type="WBParaSite" id="HPLM_0000144001-mRNA-1"/>
    </source>
</evidence>
<proteinExistence type="predicted"/>
<feature type="domain" description="Reticulon" evidence="7">
    <location>
        <begin position="8"/>
        <end position="86"/>
    </location>
</feature>
<keyword evidence="9" id="KW-1185">Reference proteome</keyword>
<evidence type="ECO:0000256" key="4">
    <source>
        <dbReference type="ARBA" id="ARBA00022989"/>
    </source>
</evidence>
<evidence type="ECO:0000313" key="8">
    <source>
        <dbReference type="EMBL" id="VDO09544.1"/>
    </source>
</evidence>
<evidence type="ECO:0000256" key="5">
    <source>
        <dbReference type="ARBA" id="ARBA00023136"/>
    </source>
</evidence>
<dbReference type="GO" id="GO:0005789">
    <property type="term" value="C:endoplasmic reticulum membrane"/>
    <property type="evidence" value="ECO:0007669"/>
    <property type="project" value="UniProtKB-SubCell"/>
</dbReference>
<dbReference type="GO" id="GO:0030424">
    <property type="term" value="C:axon"/>
    <property type="evidence" value="ECO:0007669"/>
    <property type="project" value="TreeGrafter"/>
</dbReference>
<evidence type="ECO:0000259" key="7">
    <source>
        <dbReference type="PROSITE" id="PS50845"/>
    </source>
</evidence>
<keyword evidence="4 6" id="KW-1133">Transmembrane helix</keyword>
<reference evidence="10" key="1">
    <citation type="submission" date="2017-02" db="UniProtKB">
        <authorList>
            <consortium name="WormBaseParasite"/>
        </authorList>
    </citation>
    <scope>IDENTIFICATION</scope>
</reference>
<dbReference type="PANTHER" id="PTHR45799:SF2">
    <property type="entry name" value="RETICULON-LIKE PROTEIN"/>
    <property type="match status" value="1"/>
</dbReference>
<dbReference type="STRING" id="6290.A0A0N4VVX0"/>